<dbReference type="PANTHER" id="PTHR43030">
    <property type="entry name" value="PHOSPHOENOLPYRUVATE SYNTHASE"/>
    <property type="match status" value="1"/>
</dbReference>
<comment type="pathway">
    <text evidence="3">Carbohydrate biosynthesis; gluconeogenesis.</text>
</comment>
<dbReference type="Proteomes" id="UP000242645">
    <property type="component" value="Chromosome"/>
</dbReference>
<keyword evidence="12" id="KW-0460">Magnesium</keyword>
<proteinExistence type="inferred from homology"/>
<protein>
    <recommendedName>
        <fullName evidence="6">Phosphoenolpyruvate synthase</fullName>
        <ecNumber evidence="5">2.7.9.2</ecNumber>
    </recommendedName>
    <alternativeName>
        <fullName evidence="13">Pyruvate, water dikinase</fullName>
    </alternativeName>
</protein>
<evidence type="ECO:0000256" key="10">
    <source>
        <dbReference type="ARBA" id="ARBA00022777"/>
    </source>
</evidence>
<evidence type="ECO:0000313" key="17">
    <source>
        <dbReference type="EMBL" id="BAV92471.1"/>
    </source>
</evidence>
<keyword evidence="17" id="KW-0670">Pyruvate</keyword>
<keyword evidence="11" id="KW-0067">ATP-binding</keyword>
<dbReference type="Pfam" id="PF01326">
    <property type="entry name" value="PPDK_N"/>
    <property type="match status" value="1"/>
</dbReference>
<keyword evidence="8" id="KW-0479">Metal-binding</keyword>
<evidence type="ECO:0000313" key="18">
    <source>
        <dbReference type="Proteomes" id="UP000242645"/>
    </source>
</evidence>
<dbReference type="GO" id="GO:0006094">
    <property type="term" value="P:gluconeogenesis"/>
    <property type="evidence" value="ECO:0007669"/>
    <property type="project" value="UniProtKB-UniPathway"/>
</dbReference>
<comment type="function">
    <text evidence="2">Catalyzes the phosphorylation of pyruvate to phosphoenolpyruvate.</text>
</comment>
<accession>A0A1J1DRI4</accession>
<feature type="domain" description="Pyruvate phosphate dikinase AMP/ATP-binding" evidence="16">
    <location>
        <begin position="134"/>
        <end position="443"/>
    </location>
</feature>
<dbReference type="UniPathway" id="UPA00138"/>
<dbReference type="Gene3D" id="3.50.30.10">
    <property type="entry name" value="Phosphohistidine domain"/>
    <property type="match status" value="1"/>
</dbReference>
<dbReference type="PANTHER" id="PTHR43030:SF1">
    <property type="entry name" value="PHOSPHOENOLPYRUVATE SYNTHASE"/>
    <property type="match status" value="1"/>
</dbReference>
<keyword evidence="18" id="KW-1185">Reference proteome</keyword>
<dbReference type="SUPFAM" id="SSF52009">
    <property type="entry name" value="Phosphohistidine domain"/>
    <property type="match status" value="1"/>
</dbReference>
<feature type="domain" description="PEP-utilising enzyme mobile" evidence="15">
    <location>
        <begin position="484"/>
        <end position="555"/>
    </location>
</feature>
<evidence type="ECO:0000256" key="6">
    <source>
        <dbReference type="ARBA" id="ARBA00021623"/>
    </source>
</evidence>
<dbReference type="EMBL" id="AP017368">
    <property type="protein sequence ID" value="BAV92471.1"/>
    <property type="molecule type" value="Genomic_DNA"/>
</dbReference>
<name>A0A1J1DRI4_9BACT</name>
<keyword evidence="9" id="KW-0547">Nucleotide-binding</keyword>
<dbReference type="InterPro" id="IPR013815">
    <property type="entry name" value="ATP_grasp_subdomain_1"/>
</dbReference>
<evidence type="ECO:0000256" key="9">
    <source>
        <dbReference type="ARBA" id="ARBA00022741"/>
    </source>
</evidence>
<dbReference type="GO" id="GO:0005524">
    <property type="term" value="F:ATP binding"/>
    <property type="evidence" value="ECO:0007669"/>
    <property type="project" value="UniProtKB-KW"/>
</dbReference>
<evidence type="ECO:0000256" key="2">
    <source>
        <dbReference type="ARBA" id="ARBA00002988"/>
    </source>
</evidence>
<sequence length="856" mass="93205">MNAVQTLKKFFCLAPRISREQAMTAFVRRYDSFRDLLQANAELAALLADMDATQRGERPMEISWVRQKARRAILQCERMAEKLNNIAAGRYNGLTAAVAAIAGRIAGELEQHGHDDINALVLPLSKVNASMACSVGGKNANLGELRNMLDMPVPRGFAVTVQAGSMLLLRPRGLFKNIYDQLRAIDPETPSTAREASKTIEALILEVETPPDVADALFSAWDEAFGSGDGAILAALRSSAIAEDGAQSFAGQYRSIMGVSRRRLLTAFKQVVASLFSEHALAYRSMHGYPLEATGMGVCCLEMVHAKSAGVAFSRHPVDLRSNCVMINGLWGLGEMVADGVSTPDVWLVSRATKHVTNEIVAHKKFMMTLAESGAERLPHIVDVPEALRDAPCLTRDQVEQIAALALELECHYQFPQDMEWAIDENGAVVLLQTRPMGIDSTAELDAATLDNVNPLFSGADVAARGVGCGVVTPLKPGGDITHFPEGGVMLLAHSSPSVTTAIQRASAIIAETGSLTGHMASLCREFGVPTLMNVPGATSSLTAGQLVTVDAFSGRIFHGEIPELLALASSPRQPNINTPVLCLLRRVAPHLFPLHLTDPNSALFSPENCLSLHDVMRYAHEKSYTEMFQISDSLSESSAGASSRLVCNVPLDLFIIDLGGGLQHPEYRSVGPADILSAPFRQVINGMTHPDVQAKGPRPVNMRGFLSVVGRSMIGDNQQKDGARFGERSYAIVSDRYLNFSSRIGYHYAILDTWCGDTLSKNYIRFEFAGGGAGNKQRAKRVQCIALILSKLGFTVDVTGDRAYARFRKYPKLEMLPRLDQLGRLLIMTRQMDMLMVDEESVQLYATKFLNGEYH</sequence>
<evidence type="ECO:0000256" key="13">
    <source>
        <dbReference type="ARBA" id="ARBA00033470"/>
    </source>
</evidence>
<dbReference type="EC" id="2.7.9.2" evidence="5"/>
<dbReference type="GO" id="GO:0008986">
    <property type="term" value="F:pyruvate, water dikinase activity"/>
    <property type="evidence" value="ECO:0007669"/>
    <property type="project" value="UniProtKB-EC"/>
</dbReference>
<comment type="similarity">
    <text evidence="4">Belongs to the PEP-utilizing enzyme family.</text>
</comment>
<dbReference type="InterPro" id="IPR002192">
    <property type="entry name" value="PPDK_AMP/ATP-bd"/>
</dbReference>
<evidence type="ECO:0000256" key="7">
    <source>
        <dbReference type="ARBA" id="ARBA00022679"/>
    </source>
</evidence>
<gene>
    <name evidence="17" type="primary">pps2</name>
    <name evidence="17" type="ORF">RSDT_0959</name>
</gene>
<comment type="catalytic activity">
    <reaction evidence="14">
        <text>pyruvate + ATP + H2O = phosphoenolpyruvate + AMP + phosphate + 2 H(+)</text>
        <dbReference type="Rhea" id="RHEA:11364"/>
        <dbReference type="ChEBI" id="CHEBI:15361"/>
        <dbReference type="ChEBI" id="CHEBI:15377"/>
        <dbReference type="ChEBI" id="CHEBI:15378"/>
        <dbReference type="ChEBI" id="CHEBI:30616"/>
        <dbReference type="ChEBI" id="CHEBI:43474"/>
        <dbReference type="ChEBI" id="CHEBI:58702"/>
        <dbReference type="ChEBI" id="CHEBI:456215"/>
        <dbReference type="EC" id="2.7.9.2"/>
    </reaction>
</comment>
<evidence type="ECO:0000256" key="1">
    <source>
        <dbReference type="ARBA" id="ARBA00001946"/>
    </source>
</evidence>
<evidence type="ECO:0000259" key="15">
    <source>
        <dbReference type="Pfam" id="PF00391"/>
    </source>
</evidence>
<dbReference type="SUPFAM" id="SSF56059">
    <property type="entry name" value="Glutathione synthetase ATP-binding domain-like"/>
    <property type="match status" value="1"/>
</dbReference>
<dbReference type="Gene3D" id="3.30.1490.20">
    <property type="entry name" value="ATP-grasp fold, A domain"/>
    <property type="match status" value="1"/>
</dbReference>
<evidence type="ECO:0000256" key="4">
    <source>
        <dbReference type="ARBA" id="ARBA00007837"/>
    </source>
</evidence>
<dbReference type="InterPro" id="IPR036637">
    <property type="entry name" value="Phosphohistidine_dom_sf"/>
</dbReference>
<dbReference type="Pfam" id="PF00391">
    <property type="entry name" value="PEP-utilizers"/>
    <property type="match status" value="1"/>
</dbReference>
<evidence type="ECO:0000256" key="5">
    <source>
        <dbReference type="ARBA" id="ARBA00011996"/>
    </source>
</evidence>
<dbReference type="OrthoDB" id="9760711at2"/>
<dbReference type="Gene3D" id="3.30.470.20">
    <property type="entry name" value="ATP-grasp fold, B domain"/>
    <property type="match status" value="1"/>
</dbReference>
<dbReference type="InterPro" id="IPR006319">
    <property type="entry name" value="PEP_synth"/>
</dbReference>
<evidence type="ECO:0000259" key="16">
    <source>
        <dbReference type="Pfam" id="PF01326"/>
    </source>
</evidence>
<evidence type="ECO:0000256" key="11">
    <source>
        <dbReference type="ARBA" id="ARBA00022840"/>
    </source>
</evidence>
<evidence type="ECO:0000256" key="3">
    <source>
        <dbReference type="ARBA" id="ARBA00004742"/>
    </source>
</evidence>
<evidence type="ECO:0000256" key="8">
    <source>
        <dbReference type="ARBA" id="ARBA00022723"/>
    </source>
</evidence>
<organism evidence="17 18">
    <name type="scientific">Candidatus Desulfovibrio trichonymphae</name>
    <dbReference type="NCBI Taxonomy" id="1725232"/>
    <lineage>
        <taxon>Bacteria</taxon>
        <taxon>Pseudomonadati</taxon>
        <taxon>Thermodesulfobacteriota</taxon>
        <taxon>Desulfovibrionia</taxon>
        <taxon>Desulfovibrionales</taxon>
        <taxon>Desulfovibrionaceae</taxon>
        <taxon>Desulfovibrio</taxon>
    </lineage>
</organism>
<reference evidence="17 18" key="1">
    <citation type="journal article" date="2017" name="ISME J.">
        <title>Genome of 'Ca. Desulfovibrio trichonymphae', an H2-oxidizing bacterium in a tripartite symbiotic system within a protist cell in the termite gut.</title>
        <authorList>
            <person name="Kuwahara H."/>
            <person name="Yuki M."/>
            <person name="Izawa K."/>
            <person name="Ohkuma M."/>
            <person name="Hongoh Y."/>
        </authorList>
    </citation>
    <scope>NUCLEOTIDE SEQUENCE [LARGE SCALE GENOMIC DNA]</scope>
    <source>
        <strain evidence="17 18">Rs-N31</strain>
    </source>
</reference>
<dbReference type="GO" id="GO:0046872">
    <property type="term" value="F:metal ion binding"/>
    <property type="evidence" value="ECO:0007669"/>
    <property type="project" value="UniProtKB-KW"/>
</dbReference>
<evidence type="ECO:0000256" key="12">
    <source>
        <dbReference type="ARBA" id="ARBA00022842"/>
    </source>
</evidence>
<dbReference type="AlphaFoldDB" id="A0A1J1DRI4"/>
<dbReference type="InterPro" id="IPR008279">
    <property type="entry name" value="PEP-util_enz_mobile_dom"/>
</dbReference>
<comment type="cofactor">
    <cofactor evidence="1">
        <name>Mg(2+)</name>
        <dbReference type="ChEBI" id="CHEBI:18420"/>
    </cofactor>
</comment>
<keyword evidence="10 17" id="KW-0418">Kinase</keyword>
<evidence type="ECO:0000256" key="14">
    <source>
        <dbReference type="ARBA" id="ARBA00047700"/>
    </source>
</evidence>
<keyword evidence="7" id="KW-0808">Transferase</keyword>
<dbReference type="KEGG" id="dtr:RSDT_0959"/>